<dbReference type="EMBL" id="JAZGJQ010000008">
    <property type="protein sequence ID" value="MEE6147824.1"/>
    <property type="molecule type" value="Genomic_DNA"/>
</dbReference>
<dbReference type="PANTHER" id="PTHR34547">
    <property type="entry name" value="YACP-LIKE NYN DOMAIN PROTEIN"/>
    <property type="match status" value="1"/>
</dbReference>
<comment type="caution">
    <text evidence="1">The sequence shown here is derived from an EMBL/GenBank/DDBJ whole genome shotgun (WGS) entry which is preliminary data.</text>
</comment>
<evidence type="ECO:0000313" key="1">
    <source>
        <dbReference type="EMBL" id="MEE6147824.1"/>
    </source>
</evidence>
<proteinExistence type="predicted"/>
<reference evidence="1 2" key="1">
    <citation type="submission" date="2024-01" db="EMBL/GenBank/DDBJ databases">
        <title>Description of Olsenella sp. nov., isolated from pig feces.</title>
        <authorList>
            <person name="Chang Y.-H."/>
        </authorList>
    </citation>
    <scope>NUCLEOTIDE SEQUENCE [LARGE SCALE GENOMIC DNA]</scope>
    <source>
        <strain evidence="1 2">YH-ols2223</strain>
    </source>
</reference>
<protein>
    <submittedName>
        <fullName evidence="1">NYN domain-containing protein</fullName>
    </submittedName>
</protein>
<name>A0ABU7RBP9_9ACTN</name>
<dbReference type="PANTHER" id="PTHR34547:SF1">
    <property type="entry name" value="YACP-LIKE NYN DOMAIN PROTEIN"/>
    <property type="match status" value="1"/>
</dbReference>
<organism evidence="1 2">
    <name type="scientific">Olsenella absiana</name>
    <dbReference type="NCBI Taxonomy" id="3115222"/>
    <lineage>
        <taxon>Bacteria</taxon>
        <taxon>Bacillati</taxon>
        <taxon>Actinomycetota</taxon>
        <taxon>Coriobacteriia</taxon>
        <taxon>Coriobacteriales</taxon>
        <taxon>Atopobiaceae</taxon>
        <taxon>Olsenella</taxon>
    </lineage>
</organism>
<keyword evidence="2" id="KW-1185">Reference proteome</keyword>
<dbReference type="Proteomes" id="UP001332931">
    <property type="component" value="Unassembled WGS sequence"/>
</dbReference>
<sequence>MSRGSNGAAPKGGLRLSGKRELLVVDGYNVIFKGERYTSLMDESDTADPFEAARERLVSDVAAYAQGRYEAVAVFDAAGNVSPDRPNLPKAGVRVVFSETGESADSVIERLVTTARRQPREVTVITSDNTIRATVGGIPVTRVSSDVLVHDVNEIAREVEREREERSHHRLTVEDRLDPETREKLNRLLGRL</sequence>
<accession>A0ABU7RBP9</accession>
<gene>
    <name evidence="1" type="ORF">VXJ25_07515</name>
</gene>
<evidence type="ECO:0000313" key="2">
    <source>
        <dbReference type="Proteomes" id="UP001332931"/>
    </source>
</evidence>
<dbReference type="RefSeq" id="WP_330958590.1">
    <property type="nucleotide sequence ID" value="NZ_JAZGJQ010000008.1"/>
</dbReference>
<dbReference type="InterPro" id="IPR010298">
    <property type="entry name" value="YacP-like"/>
</dbReference>
<dbReference type="Pfam" id="PF05991">
    <property type="entry name" value="NYN_YacP"/>
    <property type="match status" value="1"/>
</dbReference>